<evidence type="ECO:0000313" key="7">
    <source>
        <dbReference type="Proteomes" id="UP000078316"/>
    </source>
</evidence>
<keyword evidence="6" id="KW-0418">Kinase</keyword>
<organism evidence="6 7">
    <name type="scientific">Methylobacterium platani</name>
    <dbReference type="NCBI Taxonomy" id="427683"/>
    <lineage>
        <taxon>Bacteria</taxon>
        <taxon>Pseudomonadati</taxon>
        <taxon>Pseudomonadota</taxon>
        <taxon>Alphaproteobacteria</taxon>
        <taxon>Hyphomicrobiales</taxon>
        <taxon>Methylobacteriaceae</taxon>
        <taxon>Methylobacterium</taxon>
    </lineage>
</organism>
<name>A0A179SE23_9HYPH</name>
<keyword evidence="1 4" id="KW-0597">Phosphoprotein</keyword>
<reference evidence="6 7" key="1">
    <citation type="submission" date="2016-04" db="EMBL/GenBank/DDBJ databases">
        <authorList>
            <person name="Evans L.H."/>
            <person name="Alamgir A."/>
            <person name="Owens N."/>
            <person name="Weber N.D."/>
            <person name="Virtaneva K."/>
            <person name="Barbian K."/>
            <person name="Babar A."/>
            <person name="Rosenke K."/>
        </authorList>
    </citation>
    <scope>NUCLEOTIDE SEQUENCE [LARGE SCALE GENOMIC DNA]</scope>
    <source>
        <strain evidence="6 7">PMB02</strain>
    </source>
</reference>
<keyword evidence="2" id="KW-0805">Transcription regulation</keyword>
<evidence type="ECO:0000256" key="1">
    <source>
        <dbReference type="ARBA" id="ARBA00022553"/>
    </source>
</evidence>
<feature type="modified residue" description="4-aspartylphosphate" evidence="4">
    <location>
        <position position="60"/>
    </location>
</feature>
<dbReference type="RefSeq" id="WP_048435776.1">
    <property type="nucleotide sequence ID" value="NZ_LWHQ01000017.1"/>
</dbReference>
<evidence type="ECO:0000256" key="4">
    <source>
        <dbReference type="PROSITE-ProRule" id="PRU00169"/>
    </source>
</evidence>
<evidence type="ECO:0000256" key="3">
    <source>
        <dbReference type="ARBA" id="ARBA00023163"/>
    </source>
</evidence>
<protein>
    <submittedName>
        <fullName evidence="6">Histidine kinase</fullName>
    </submittedName>
</protein>
<evidence type="ECO:0000256" key="2">
    <source>
        <dbReference type="ARBA" id="ARBA00023015"/>
    </source>
</evidence>
<sequence>MSDRSRRPFALVTDDDAMIRMDACAIIEDAGFQALEAGNVAQATGLLEEHAGRVDLLFTDVQMPGDGDGFSLARETARRWPDIRILVASGERSPGPDDLPEGAVFLNKPFSADLVHDRLKELFPDGERPEPLRD</sequence>
<dbReference type="EMBL" id="LWHQ01000017">
    <property type="protein sequence ID" value="OAS25220.1"/>
    <property type="molecule type" value="Genomic_DNA"/>
</dbReference>
<dbReference type="OrthoDB" id="9784719at2"/>
<proteinExistence type="predicted"/>
<gene>
    <name evidence="6" type="ORF">A5481_09880</name>
</gene>
<feature type="domain" description="Response regulatory" evidence="5">
    <location>
        <begin position="9"/>
        <end position="123"/>
    </location>
</feature>
<dbReference type="STRING" id="427683.A5481_09880"/>
<dbReference type="PANTHER" id="PTHR44591:SF3">
    <property type="entry name" value="RESPONSE REGULATORY DOMAIN-CONTAINING PROTEIN"/>
    <property type="match status" value="1"/>
</dbReference>
<dbReference type="Proteomes" id="UP000078316">
    <property type="component" value="Unassembled WGS sequence"/>
</dbReference>
<dbReference type="GO" id="GO:0000160">
    <property type="term" value="P:phosphorelay signal transduction system"/>
    <property type="evidence" value="ECO:0007669"/>
    <property type="project" value="InterPro"/>
</dbReference>
<accession>A0A179SE23</accession>
<keyword evidence="3" id="KW-0804">Transcription</keyword>
<dbReference type="SMART" id="SM00448">
    <property type="entry name" value="REC"/>
    <property type="match status" value="1"/>
</dbReference>
<dbReference type="InterPro" id="IPR001789">
    <property type="entry name" value="Sig_transdc_resp-reg_receiver"/>
</dbReference>
<evidence type="ECO:0000313" key="6">
    <source>
        <dbReference type="EMBL" id="OAS25220.1"/>
    </source>
</evidence>
<dbReference type="Gene3D" id="3.40.50.2300">
    <property type="match status" value="1"/>
</dbReference>
<dbReference type="InterPro" id="IPR050595">
    <property type="entry name" value="Bact_response_regulator"/>
</dbReference>
<evidence type="ECO:0000259" key="5">
    <source>
        <dbReference type="PROSITE" id="PS50110"/>
    </source>
</evidence>
<dbReference type="Pfam" id="PF00072">
    <property type="entry name" value="Response_reg"/>
    <property type="match status" value="1"/>
</dbReference>
<dbReference type="PROSITE" id="PS50110">
    <property type="entry name" value="RESPONSE_REGULATORY"/>
    <property type="match status" value="1"/>
</dbReference>
<dbReference type="InterPro" id="IPR011006">
    <property type="entry name" value="CheY-like_superfamily"/>
</dbReference>
<dbReference type="AlphaFoldDB" id="A0A179SE23"/>
<comment type="caution">
    <text evidence="6">The sequence shown here is derived from an EMBL/GenBank/DDBJ whole genome shotgun (WGS) entry which is preliminary data.</text>
</comment>
<dbReference type="SUPFAM" id="SSF52172">
    <property type="entry name" value="CheY-like"/>
    <property type="match status" value="1"/>
</dbReference>
<dbReference type="GO" id="GO:0016301">
    <property type="term" value="F:kinase activity"/>
    <property type="evidence" value="ECO:0007669"/>
    <property type="project" value="UniProtKB-KW"/>
</dbReference>
<keyword evidence="6" id="KW-0808">Transferase</keyword>
<dbReference type="PANTHER" id="PTHR44591">
    <property type="entry name" value="STRESS RESPONSE REGULATOR PROTEIN 1"/>
    <property type="match status" value="1"/>
</dbReference>